<sequence length="635" mass="71110">MSDLLLASCAVLLEDSSTRHLKFVATVSADGLRTSRLEEVFLPAIFRAGLVRKSLPSADQHDYAYDYLWLPNRQVVDSEASLRQRRTFIENNFCNDPSFVEDAIPLSGAALFKTVEKKPDNLVIILSNIAPLLSASSQSRPLSPVAEVHDPIKSREMIAKTARSRKSPSTEAHLSQLRATQTRNVADAIYNGRPLELLGVPVTIYSSAFTKFLRVMADDTLEFTPTELKRIREFIRVSVAYYPNEAERVKYMTEPISSITNYRLLDVTEIPLSSGLIKPDGTVRAKVEDFTPIVQPLQCIVEAKSEIGEGGCDPIAQAERCYRAFYSSEEAERLRAACCCPCLLIGMAGPRIMVSGAVFADTLLVQELSDYHSFVPRPTLAKRSPYGQQIYETGRFLRAIETALDDLGAFYESLKLPPPWHHSRPAASLAPPNVYIGPQFTQFEEDGQMVILTYTGRLSDEYPFQAVFTAITHIEGSDTAHDVVVKFTYDYCEEGHRLLAEHMTPEGAPRPLAPRLWHCSNNQDVGMYVVVMDWIMATEERKMTEEDHATVRKAIALLHERNLVFGDLREPNVLLIKGGGLMLIDFDWCGQEGTARYPRDMNEDGSIPWAKDAEAGQLIKKQHDLHMLTMLASED</sequence>
<dbReference type="OMA" id="THYICIA"/>
<name>A0A060SXV2_PYCCI</name>
<dbReference type="InterPro" id="IPR011009">
    <property type="entry name" value="Kinase-like_dom_sf"/>
</dbReference>
<dbReference type="Proteomes" id="UP000029665">
    <property type="component" value="Unassembled WGS sequence"/>
</dbReference>
<dbReference type="OrthoDB" id="2803068at2759"/>
<organism evidence="1 2">
    <name type="scientific">Pycnoporus cinnabarinus</name>
    <name type="common">Cinnabar-red polypore</name>
    <name type="synonym">Trametes cinnabarina</name>
    <dbReference type="NCBI Taxonomy" id="5643"/>
    <lineage>
        <taxon>Eukaryota</taxon>
        <taxon>Fungi</taxon>
        <taxon>Dikarya</taxon>
        <taxon>Basidiomycota</taxon>
        <taxon>Agaricomycotina</taxon>
        <taxon>Agaricomycetes</taxon>
        <taxon>Polyporales</taxon>
        <taxon>Polyporaceae</taxon>
        <taxon>Trametes</taxon>
    </lineage>
</organism>
<dbReference type="SUPFAM" id="SSF56112">
    <property type="entry name" value="Protein kinase-like (PK-like)"/>
    <property type="match status" value="1"/>
</dbReference>
<dbReference type="HOGENOM" id="CLU_013871_2_0_1"/>
<proteinExistence type="predicted"/>
<evidence type="ECO:0000313" key="1">
    <source>
        <dbReference type="EMBL" id="CDO77348.1"/>
    </source>
</evidence>
<dbReference type="AlphaFoldDB" id="A0A060SXV2"/>
<keyword evidence="2" id="KW-1185">Reference proteome</keyword>
<gene>
    <name evidence="1" type="ORF">BN946_scf184786.g9</name>
</gene>
<reference evidence="1" key="1">
    <citation type="submission" date="2014-01" db="EMBL/GenBank/DDBJ databases">
        <title>The genome of the white-rot fungus Pycnoporus cinnabarinus: a basidiomycete model with a versatile arsenal for lignocellulosic biomass breakdown.</title>
        <authorList>
            <person name="Levasseur A."/>
            <person name="Lomascolo A."/>
            <person name="Ruiz-Duenas F.J."/>
            <person name="Uzan E."/>
            <person name="Piumi F."/>
            <person name="Kues U."/>
            <person name="Ram A.F.J."/>
            <person name="Murat C."/>
            <person name="Haon M."/>
            <person name="Benoit I."/>
            <person name="Arfi Y."/>
            <person name="Chevret D."/>
            <person name="Drula E."/>
            <person name="Kwon M.J."/>
            <person name="Gouret P."/>
            <person name="Lesage-Meessen L."/>
            <person name="Lombard V."/>
            <person name="Mariette J."/>
            <person name="Noirot C."/>
            <person name="Park J."/>
            <person name="Patyshakuliyeva A."/>
            <person name="Wieneger R.A.B."/>
            <person name="Wosten H.A.B."/>
            <person name="Martin F."/>
            <person name="Coutinho P.M."/>
            <person name="de Vries R."/>
            <person name="Martinez A.T."/>
            <person name="Klopp C."/>
            <person name="Pontarotti P."/>
            <person name="Henrissat B."/>
            <person name="Record E."/>
        </authorList>
    </citation>
    <scope>NUCLEOTIDE SEQUENCE [LARGE SCALE GENOMIC DNA]</scope>
    <source>
        <strain evidence="1">BRFM137</strain>
    </source>
</reference>
<dbReference type="EMBL" id="CCBP010000450">
    <property type="protein sequence ID" value="CDO77348.1"/>
    <property type="molecule type" value="Genomic_DNA"/>
</dbReference>
<protein>
    <recommendedName>
        <fullName evidence="3">Protein kinase domain-containing protein</fullName>
    </recommendedName>
</protein>
<evidence type="ECO:0008006" key="3">
    <source>
        <dbReference type="Google" id="ProtNLM"/>
    </source>
</evidence>
<evidence type="ECO:0000313" key="2">
    <source>
        <dbReference type="Proteomes" id="UP000029665"/>
    </source>
</evidence>
<comment type="caution">
    <text evidence="1">The sequence shown here is derived from an EMBL/GenBank/DDBJ whole genome shotgun (WGS) entry which is preliminary data.</text>
</comment>
<accession>A0A060SXV2</accession>